<reference evidence="2 3" key="1">
    <citation type="submission" date="2020-02" db="EMBL/GenBank/DDBJ databases">
        <authorList>
            <person name="Ferguson B K."/>
        </authorList>
    </citation>
    <scope>NUCLEOTIDE SEQUENCE [LARGE SCALE GENOMIC DNA]</scope>
</reference>
<organism evidence="2 3">
    <name type="scientific">Nesidiocoris tenuis</name>
    <dbReference type="NCBI Taxonomy" id="355587"/>
    <lineage>
        <taxon>Eukaryota</taxon>
        <taxon>Metazoa</taxon>
        <taxon>Ecdysozoa</taxon>
        <taxon>Arthropoda</taxon>
        <taxon>Hexapoda</taxon>
        <taxon>Insecta</taxon>
        <taxon>Pterygota</taxon>
        <taxon>Neoptera</taxon>
        <taxon>Paraneoptera</taxon>
        <taxon>Hemiptera</taxon>
        <taxon>Heteroptera</taxon>
        <taxon>Panheteroptera</taxon>
        <taxon>Cimicomorpha</taxon>
        <taxon>Miridae</taxon>
        <taxon>Dicyphina</taxon>
        <taxon>Nesidiocoris</taxon>
    </lineage>
</organism>
<evidence type="ECO:0000313" key="3">
    <source>
        <dbReference type="Proteomes" id="UP000479000"/>
    </source>
</evidence>
<name>A0A6H5HC00_9HEMI</name>
<sequence length="54" mass="6237">MKTLAQQLADSHGVSPKYLKLTPNSFFSYMAFLLLKYPTKSICDVRDTYLTYAR</sequence>
<evidence type="ECO:0000313" key="1">
    <source>
        <dbReference type="EMBL" id="CAB0013443.1"/>
    </source>
</evidence>
<dbReference type="AlphaFoldDB" id="A0A6H5HC00"/>
<accession>A0A6H5HC00</accession>
<dbReference type="Proteomes" id="UP000479000">
    <property type="component" value="Unassembled WGS sequence"/>
</dbReference>
<feature type="non-terminal residue" evidence="2">
    <location>
        <position position="54"/>
    </location>
</feature>
<proteinExistence type="predicted"/>
<protein>
    <submittedName>
        <fullName evidence="2">Uncharacterized protein</fullName>
    </submittedName>
</protein>
<evidence type="ECO:0000313" key="2">
    <source>
        <dbReference type="EMBL" id="CAB0013444.1"/>
    </source>
</evidence>
<keyword evidence="3" id="KW-1185">Reference proteome</keyword>
<dbReference type="EMBL" id="CADCXU010026722">
    <property type="protein sequence ID" value="CAB0013444.1"/>
    <property type="molecule type" value="Genomic_DNA"/>
</dbReference>
<gene>
    <name evidence="1" type="ORF">NTEN_LOCUS18054</name>
    <name evidence="2" type="ORF">NTEN_LOCUS18055</name>
</gene>
<dbReference type="EMBL" id="CADCXU010026721">
    <property type="protein sequence ID" value="CAB0013443.1"/>
    <property type="molecule type" value="Genomic_DNA"/>
</dbReference>